<keyword evidence="1" id="KW-0472">Membrane</keyword>
<organism evidence="2 3">
    <name type="scientific">Rubroshorea leprosula</name>
    <dbReference type="NCBI Taxonomy" id="152421"/>
    <lineage>
        <taxon>Eukaryota</taxon>
        <taxon>Viridiplantae</taxon>
        <taxon>Streptophyta</taxon>
        <taxon>Embryophyta</taxon>
        <taxon>Tracheophyta</taxon>
        <taxon>Spermatophyta</taxon>
        <taxon>Magnoliopsida</taxon>
        <taxon>eudicotyledons</taxon>
        <taxon>Gunneridae</taxon>
        <taxon>Pentapetalae</taxon>
        <taxon>rosids</taxon>
        <taxon>malvids</taxon>
        <taxon>Malvales</taxon>
        <taxon>Dipterocarpaceae</taxon>
        <taxon>Rubroshorea</taxon>
    </lineage>
</organism>
<evidence type="ECO:0000313" key="3">
    <source>
        <dbReference type="Proteomes" id="UP001054252"/>
    </source>
</evidence>
<dbReference type="SUPFAM" id="SSF103473">
    <property type="entry name" value="MFS general substrate transporter"/>
    <property type="match status" value="1"/>
</dbReference>
<name>A0AAV5KR81_9ROSI</name>
<evidence type="ECO:0000256" key="1">
    <source>
        <dbReference type="SAM" id="Phobius"/>
    </source>
</evidence>
<keyword evidence="1" id="KW-1133">Transmembrane helix</keyword>
<dbReference type="Gene3D" id="1.20.1250.20">
    <property type="entry name" value="MFS general substrate transporter like domains"/>
    <property type="match status" value="1"/>
</dbReference>
<dbReference type="InterPro" id="IPR036259">
    <property type="entry name" value="MFS_trans_sf"/>
</dbReference>
<protein>
    <submittedName>
        <fullName evidence="2">Uncharacterized protein</fullName>
    </submittedName>
</protein>
<comment type="caution">
    <text evidence="2">The sequence shown here is derived from an EMBL/GenBank/DDBJ whole genome shotgun (WGS) entry which is preliminary data.</text>
</comment>
<accession>A0AAV5KR81</accession>
<feature type="transmembrane region" description="Helical" evidence="1">
    <location>
        <begin position="106"/>
        <end position="124"/>
    </location>
</feature>
<keyword evidence="3" id="KW-1185">Reference proteome</keyword>
<reference evidence="2 3" key="1">
    <citation type="journal article" date="2021" name="Commun. Biol.">
        <title>The genome of Shorea leprosula (Dipterocarpaceae) highlights the ecological relevance of drought in aseasonal tropical rainforests.</title>
        <authorList>
            <person name="Ng K.K.S."/>
            <person name="Kobayashi M.J."/>
            <person name="Fawcett J.A."/>
            <person name="Hatakeyama M."/>
            <person name="Paape T."/>
            <person name="Ng C.H."/>
            <person name="Ang C.C."/>
            <person name="Tnah L.H."/>
            <person name="Lee C.T."/>
            <person name="Nishiyama T."/>
            <person name="Sese J."/>
            <person name="O'Brien M.J."/>
            <person name="Copetti D."/>
            <person name="Mohd Noor M.I."/>
            <person name="Ong R.C."/>
            <person name="Putra M."/>
            <person name="Sireger I.Z."/>
            <person name="Indrioko S."/>
            <person name="Kosugi Y."/>
            <person name="Izuno A."/>
            <person name="Isagi Y."/>
            <person name="Lee S.L."/>
            <person name="Shimizu K.K."/>
        </authorList>
    </citation>
    <scope>NUCLEOTIDE SEQUENCE [LARGE SCALE GENOMIC DNA]</scope>
    <source>
        <strain evidence="2">214</strain>
    </source>
</reference>
<dbReference type="Proteomes" id="UP001054252">
    <property type="component" value="Unassembled WGS sequence"/>
</dbReference>
<proteinExistence type="predicted"/>
<sequence>MGQQGRECKKQHIKREREQGEQEARTFYCCSTTSKGKMFNYRRLRANRESSRNEESPRQGMGGIITVIVILVNEALQTAATNGLLYNMVIYLMMDYHMTAAKAENIVFYWNAATGIVAILWAPITDSHLGRFSTISIASACSLLVKYYFLSSFLK</sequence>
<keyword evidence="1" id="KW-0812">Transmembrane</keyword>
<dbReference type="AlphaFoldDB" id="A0AAV5KR81"/>
<feature type="transmembrane region" description="Helical" evidence="1">
    <location>
        <begin position="61"/>
        <end position="85"/>
    </location>
</feature>
<feature type="transmembrane region" description="Helical" evidence="1">
    <location>
        <begin position="130"/>
        <end position="149"/>
    </location>
</feature>
<dbReference type="EMBL" id="BPVZ01000074">
    <property type="protein sequence ID" value="GKV27043.1"/>
    <property type="molecule type" value="Genomic_DNA"/>
</dbReference>
<evidence type="ECO:0000313" key="2">
    <source>
        <dbReference type="EMBL" id="GKV27043.1"/>
    </source>
</evidence>
<gene>
    <name evidence="2" type="ORF">SLEP1_g36251</name>
</gene>